<dbReference type="InterPro" id="IPR029058">
    <property type="entry name" value="AB_hydrolase_fold"/>
</dbReference>
<gene>
    <name evidence="3" type="ORF">Cni_G04382</name>
</gene>
<dbReference type="EC" id="3.4.16.-" evidence="2"/>
<keyword evidence="2" id="KW-0645">Protease</keyword>
<dbReference type="SUPFAM" id="SSF53474">
    <property type="entry name" value="alpha/beta-Hydrolases"/>
    <property type="match status" value="1"/>
</dbReference>
<dbReference type="Proteomes" id="UP001327560">
    <property type="component" value="Chromosome 1"/>
</dbReference>
<keyword evidence="2" id="KW-0378">Hydrolase</keyword>
<dbReference type="InterPro" id="IPR001563">
    <property type="entry name" value="Peptidase_S10"/>
</dbReference>
<dbReference type="GO" id="GO:0006508">
    <property type="term" value="P:proteolysis"/>
    <property type="evidence" value="ECO:0007669"/>
    <property type="project" value="UniProtKB-KW"/>
</dbReference>
<keyword evidence="2" id="KW-0121">Carboxypeptidase</keyword>
<dbReference type="InterPro" id="IPR018202">
    <property type="entry name" value="Ser_caboxypep_ser_AS"/>
</dbReference>
<comment type="similarity">
    <text evidence="1 2">Belongs to the peptidase S10 family.</text>
</comment>
<dbReference type="Pfam" id="PF00450">
    <property type="entry name" value="Peptidase_S10"/>
    <property type="match status" value="1"/>
</dbReference>
<protein>
    <recommendedName>
        <fullName evidence="2">Carboxypeptidase</fullName>
        <ecNumber evidence="2">3.4.16.-</ecNumber>
    </recommendedName>
</protein>
<dbReference type="PANTHER" id="PTHR11802:SF454">
    <property type="entry name" value="SERINE CARBOXYPEPTIDASE-LIKE 50"/>
    <property type="match status" value="1"/>
</dbReference>
<name>A0AAQ3JWV0_9LILI</name>
<evidence type="ECO:0000256" key="2">
    <source>
        <dbReference type="RuleBase" id="RU361156"/>
    </source>
</evidence>
<feature type="chain" id="PRO_5042668706" description="Carboxypeptidase" evidence="2">
    <location>
        <begin position="20"/>
        <end position="263"/>
    </location>
</feature>
<dbReference type="AlphaFoldDB" id="A0AAQ3JWV0"/>
<accession>A0AAQ3JWV0</accession>
<organism evidence="3 4">
    <name type="scientific">Canna indica</name>
    <name type="common">Indian-shot</name>
    <dbReference type="NCBI Taxonomy" id="4628"/>
    <lineage>
        <taxon>Eukaryota</taxon>
        <taxon>Viridiplantae</taxon>
        <taxon>Streptophyta</taxon>
        <taxon>Embryophyta</taxon>
        <taxon>Tracheophyta</taxon>
        <taxon>Spermatophyta</taxon>
        <taxon>Magnoliopsida</taxon>
        <taxon>Liliopsida</taxon>
        <taxon>Zingiberales</taxon>
        <taxon>Cannaceae</taxon>
        <taxon>Canna</taxon>
    </lineage>
</organism>
<reference evidence="3 4" key="1">
    <citation type="submission" date="2023-10" db="EMBL/GenBank/DDBJ databases">
        <title>Chromosome-scale genome assembly provides insights into flower coloration mechanisms of Canna indica.</title>
        <authorList>
            <person name="Li C."/>
        </authorList>
    </citation>
    <scope>NUCLEOTIDE SEQUENCE [LARGE SCALE GENOMIC DNA]</scope>
    <source>
        <tissue evidence="3">Flower</tissue>
    </source>
</reference>
<proteinExistence type="inferred from homology"/>
<dbReference type="PANTHER" id="PTHR11802">
    <property type="entry name" value="SERINE PROTEASE FAMILY S10 SERINE CARBOXYPEPTIDASE"/>
    <property type="match status" value="1"/>
</dbReference>
<sequence length="263" mass="28385">MGSLRRLLLLVLVILLVQSSLSPFLNRLSPKIHMESALLLFFSLFFSSSLSPTASSCTLFPEEARPTKSGYLPVGAAPAANSSSSAAAEAALFFAFYEAQQPVSPSSETPLLTWLQGGPGCSSMFGNLFELGPFLVSQESPTLRGNPASWNRRFGLLFIDNPIGTGFSIAPSLDSIPRNQSAVAAHLIFALRHFLASDPSFLSRPLYVTGESYAGKYVPSAGYYIMRQNARLPVDRRINLRGVAIGNGLTHPVTQIFEVLNAL</sequence>
<keyword evidence="2" id="KW-0732">Signal</keyword>
<dbReference type="PROSITE" id="PS00131">
    <property type="entry name" value="CARBOXYPEPT_SER_SER"/>
    <property type="match status" value="1"/>
</dbReference>
<evidence type="ECO:0000313" key="3">
    <source>
        <dbReference type="EMBL" id="WOK95675.1"/>
    </source>
</evidence>
<dbReference type="PRINTS" id="PR00724">
    <property type="entry name" value="CRBOXYPTASEC"/>
</dbReference>
<dbReference type="EMBL" id="CP136890">
    <property type="protein sequence ID" value="WOK95675.1"/>
    <property type="molecule type" value="Genomic_DNA"/>
</dbReference>
<dbReference type="Gene3D" id="3.40.50.1820">
    <property type="entry name" value="alpha/beta hydrolase"/>
    <property type="match status" value="1"/>
</dbReference>
<feature type="signal peptide" evidence="2">
    <location>
        <begin position="1"/>
        <end position="19"/>
    </location>
</feature>
<evidence type="ECO:0000313" key="4">
    <source>
        <dbReference type="Proteomes" id="UP001327560"/>
    </source>
</evidence>
<keyword evidence="4" id="KW-1185">Reference proteome</keyword>
<dbReference type="GO" id="GO:0004185">
    <property type="term" value="F:serine-type carboxypeptidase activity"/>
    <property type="evidence" value="ECO:0007669"/>
    <property type="project" value="UniProtKB-UniRule"/>
</dbReference>
<evidence type="ECO:0000256" key="1">
    <source>
        <dbReference type="ARBA" id="ARBA00009431"/>
    </source>
</evidence>